<dbReference type="EMBL" id="JAQQWK010000005">
    <property type="protein sequence ID" value="KAK8041638.1"/>
    <property type="molecule type" value="Genomic_DNA"/>
</dbReference>
<proteinExistence type="predicted"/>
<feature type="domain" description="DUF6594" evidence="2">
    <location>
        <begin position="103"/>
        <end position="241"/>
    </location>
</feature>
<keyword evidence="1" id="KW-1133">Transmembrane helix</keyword>
<feature type="transmembrane region" description="Helical" evidence="1">
    <location>
        <begin position="229"/>
        <end position="246"/>
    </location>
</feature>
<protein>
    <recommendedName>
        <fullName evidence="2">DUF6594 domain-containing protein</fullName>
    </recommendedName>
</protein>
<organism evidence="3 4">
    <name type="scientific">Apiospora rasikravindrae</name>
    <dbReference type="NCBI Taxonomy" id="990691"/>
    <lineage>
        <taxon>Eukaryota</taxon>
        <taxon>Fungi</taxon>
        <taxon>Dikarya</taxon>
        <taxon>Ascomycota</taxon>
        <taxon>Pezizomycotina</taxon>
        <taxon>Sordariomycetes</taxon>
        <taxon>Xylariomycetidae</taxon>
        <taxon>Amphisphaeriales</taxon>
        <taxon>Apiosporaceae</taxon>
        <taxon>Apiospora</taxon>
    </lineage>
</organism>
<evidence type="ECO:0000259" key="2">
    <source>
        <dbReference type="Pfam" id="PF20237"/>
    </source>
</evidence>
<gene>
    <name evidence="3" type="ORF">PG993_006161</name>
</gene>
<comment type="caution">
    <text evidence="3">The sequence shown here is derived from an EMBL/GenBank/DDBJ whole genome shotgun (WGS) entry which is preliminary data.</text>
</comment>
<keyword evidence="1" id="KW-0472">Membrane</keyword>
<evidence type="ECO:0000313" key="4">
    <source>
        <dbReference type="Proteomes" id="UP001444661"/>
    </source>
</evidence>
<dbReference type="Pfam" id="PF20237">
    <property type="entry name" value="DUF6594"/>
    <property type="match status" value="2"/>
</dbReference>
<reference evidence="3 4" key="1">
    <citation type="submission" date="2023-01" db="EMBL/GenBank/DDBJ databases">
        <title>Analysis of 21 Apiospora genomes using comparative genomics revels a genus with tremendous synthesis potential of carbohydrate active enzymes and secondary metabolites.</title>
        <authorList>
            <person name="Sorensen T."/>
        </authorList>
    </citation>
    <scope>NUCLEOTIDE SEQUENCE [LARGE SCALE GENOMIC DNA]</scope>
    <source>
        <strain evidence="3 4">CBS 33761</strain>
    </source>
</reference>
<evidence type="ECO:0000313" key="3">
    <source>
        <dbReference type="EMBL" id="KAK8041638.1"/>
    </source>
</evidence>
<sequence>MAAAHLDPLKHGYHRLAKQMAIDPDHAIFRRFGELSVLNVLRLQAELHDMEEQLKDTRLEDGESDDQSRKLYAFDFRHMRRCAEEGDSEQLWLDVRDVGGGFLTGIEASTWAEEHNNDFIGPIRQANLGTSDQLTDLLNGKILDLYHSIIGKRSKKRMLDNKIRLYSPRKITKIGNAIVAAASALFPTIAILVLYFVREMVHRIELVIVFTTLFAIAISLCTNAKRSEVFSATAAFAAVEVVYIGSTSN</sequence>
<accession>A0ABR1T4X6</accession>
<keyword evidence="1" id="KW-0812">Transmembrane</keyword>
<feature type="transmembrane region" description="Helical" evidence="1">
    <location>
        <begin position="174"/>
        <end position="197"/>
    </location>
</feature>
<dbReference type="PANTHER" id="PTHR34502">
    <property type="entry name" value="DUF6594 DOMAIN-CONTAINING PROTEIN-RELATED"/>
    <property type="match status" value="1"/>
</dbReference>
<name>A0ABR1T4X6_9PEZI</name>
<dbReference type="PANTHER" id="PTHR34502:SF5">
    <property type="entry name" value="DUF6594 DOMAIN-CONTAINING PROTEIN"/>
    <property type="match status" value="1"/>
</dbReference>
<keyword evidence="4" id="KW-1185">Reference proteome</keyword>
<evidence type="ECO:0000256" key="1">
    <source>
        <dbReference type="SAM" id="Phobius"/>
    </source>
</evidence>
<feature type="transmembrane region" description="Helical" evidence="1">
    <location>
        <begin position="203"/>
        <end position="222"/>
    </location>
</feature>
<dbReference type="Proteomes" id="UP001444661">
    <property type="component" value="Unassembled WGS sequence"/>
</dbReference>
<feature type="domain" description="DUF6594" evidence="2">
    <location>
        <begin position="13"/>
        <end position="78"/>
    </location>
</feature>
<dbReference type="InterPro" id="IPR046529">
    <property type="entry name" value="DUF6594"/>
</dbReference>